<dbReference type="RefSeq" id="XP_030381321.1">
    <property type="nucleotide sequence ID" value="XM_030525461.1"/>
</dbReference>
<evidence type="ECO:0000256" key="7">
    <source>
        <dbReference type="ARBA" id="ARBA00022840"/>
    </source>
</evidence>
<keyword evidence="9 16" id="KW-0756">Sterol biosynthesis</keyword>
<feature type="domain" description="Mvd1 C-terminal" evidence="18">
    <location>
        <begin position="188"/>
        <end position="391"/>
    </location>
</feature>
<gene>
    <name evidence="21" type="primary">LOC115629125</name>
</gene>
<evidence type="ECO:0000256" key="5">
    <source>
        <dbReference type="ARBA" id="ARBA00022516"/>
    </source>
</evidence>
<dbReference type="InterPro" id="IPR020568">
    <property type="entry name" value="Ribosomal_Su5_D2-typ_SF"/>
</dbReference>
<dbReference type="InterPro" id="IPR041431">
    <property type="entry name" value="Mvd1_C"/>
</dbReference>
<evidence type="ECO:0000256" key="3">
    <source>
        <dbReference type="ARBA" id="ARBA00012296"/>
    </source>
</evidence>
<keyword evidence="10 15" id="KW-0443">Lipid metabolism</keyword>
<dbReference type="OrthoDB" id="10253702at2759"/>
<evidence type="ECO:0000256" key="13">
    <source>
        <dbReference type="ARBA" id="ARBA00023239"/>
    </source>
</evidence>
<evidence type="ECO:0000256" key="2">
    <source>
        <dbReference type="ARBA" id="ARBA00008831"/>
    </source>
</evidence>
<proteinExistence type="inferred from homology"/>
<keyword evidence="13 15" id="KW-0456">Lyase</keyword>
<dbReference type="GO" id="GO:0005524">
    <property type="term" value="F:ATP binding"/>
    <property type="evidence" value="ECO:0007669"/>
    <property type="project" value="UniProtKB-UniRule"/>
</dbReference>
<evidence type="ECO:0000256" key="10">
    <source>
        <dbReference type="ARBA" id="ARBA00023098"/>
    </source>
</evidence>
<keyword evidence="12 16" id="KW-0753">Steroid metabolism</keyword>
<evidence type="ECO:0000256" key="16">
    <source>
        <dbReference type="RuleBase" id="RU363086"/>
    </source>
</evidence>
<dbReference type="InterPro" id="IPR029765">
    <property type="entry name" value="Mev_diP_decarb"/>
</dbReference>
<reference evidence="21" key="1">
    <citation type="submission" date="2025-08" db="UniProtKB">
        <authorList>
            <consortium name="RefSeq"/>
        </authorList>
    </citation>
    <scope>IDENTIFICATION</scope>
    <source>
        <strain evidence="21">11010-0011.00</strain>
        <tissue evidence="21">Whole body</tissue>
    </source>
</reference>
<keyword evidence="20" id="KW-1185">Reference proteome</keyword>
<evidence type="ECO:0000313" key="21">
    <source>
        <dbReference type="RefSeq" id="XP_030381321.1"/>
    </source>
</evidence>
<dbReference type="Pfam" id="PF18376">
    <property type="entry name" value="MDD_C"/>
    <property type="match status" value="1"/>
</dbReference>
<evidence type="ECO:0000259" key="18">
    <source>
        <dbReference type="Pfam" id="PF18376"/>
    </source>
</evidence>
<dbReference type="InterPro" id="IPR005935">
    <property type="entry name" value="Mev_decarb"/>
</dbReference>
<evidence type="ECO:0000256" key="14">
    <source>
        <dbReference type="ARBA" id="ARBA00048154"/>
    </source>
</evidence>
<evidence type="ECO:0000313" key="20">
    <source>
        <dbReference type="Proteomes" id="UP000504634"/>
    </source>
</evidence>
<evidence type="ECO:0000256" key="12">
    <source>
        <dbReference type="ARBA" id="ARBA00023221"/>
    </source>
</evidence>
<keyword evidence="8 16" id="KW-0752">Steroid biosynthesis</keyword>
<dbReference type="SUPFAM" id="SSF54211">
    <property type="entry name" value="Ribosomal protein S5 domain 2-like"/>
    <property type="match status" value="1"/>
</dbReference>
<dbReference type="GeneID" id="115629125"/>
<dbReference type="InterPro" id="IPR053859">
    <property type="entry name" value="MVD-like_N"/>
</dbReference>
<dbReference type="AlphaFoldDB" id="A0A6J2TXR0"/>
<dbReference type="PANTHER" id="PTHR10977:SF3">
    <property type="entry name" value="DIPHOSPHOMEVALONATE DECARBOXYLASE"/>
    <property type="match status" value="1"/>
</dbReference>
<keyword evidence="16" id="KW-0152">Cholesterol biosynthesis</keyword>
<accession>A0A6J2TXR0</accession>
<evidence type="ECO:0000256" key="15">
    <source>
        <dbReference type="PIRNR" id="PIRNR015950"/>
    </source>
</evidence>
<dbReference type="EC" id="4.1.1.33" evidence="3 15"/>
<dbReference type="PANTHER" id="PTHR10977">
    <property type="entry name" value="DIPHOSPHOMEVALONATE DECARBOXYLASE"/>
    <property type="match status" value="1"/>
</dbReference>
<keyword evidence="16" id="KW-0153">Cholesterol metabolism</keyword>
<feature type="domain" description="Diphosphomevalonate decarboxylase-like N-terminal" evidence="19">
    <location>
        <begin position="8"/>
        <end position="174"/>
    </location>
</feature>
<dbReference type="GO" id="GO:0019287">
    <property type="term" value="P:isopentenyl diphosphate biosynthetic process, mevalonate pathway"/>
    <property type="evidence" value="ECO:0007669"/>
    <property type="project" value="UniProtKB-UniRule"/>
</dbReference>
<evidence type="ECO:0000256" key="4">
    <source>
        <dbReference type="ARBA" id="ARBA00019335"/>
    </source>
</evidence>
<feature type="region of interest" description="Disordered" evidence="17">
    <location>
        <begin position="336"/>
        <end position="360"/>
    </location>
</feature>
<dbReference type="PIRSF" id="PIRSF015950">
    <property type="entry name" value="Mev_P_decrbx"/>
    <property type="match status" value="1"/>
</dbReference>
<evidence type="ECO:0000259" key="19">
    <source>
        <dbReference type="Pfam" id="PF22700"/>
    </source>
</evidence>
<evidence type="ECO:0000256" key="11">
    <source>
        <dbReference type="ARBA" id="ARBA00023166"/>
    </source>
</evidence>
<comment type="similarity">
    <text evidence="2 15 16">Belongs to the diphosphomevalonate decarboxylase family.</text>
</comment>
<dbReference type="GO" id="GO:0005829">
    <property type="term" value="C:cytosol"/>
    <property type="evidence" value="ECO:0007669"/>
    <property type="project" value="InterPro"/>
</dbReference>
<evidence type="ECO:0000256" key="8">
    <source>
        <dbReference type="ARBA" id="ARBA00022955"/>
    </source>
</evidence>
<dbReference type="Pfam" id="PF22700">
    <property type="entry name" value="MVD-like_N"/>
    <property type="match status" value="1"/>
</dbReference>
<dbReference type="Proteomes" id="UP000504634">
    <property type="component" value="Unplaced"/>
</dbReference>
<sequence length="407" mass="44746">MISATCVAPVNIALIKYWGKRNEDLILPVNDSISMTLNTNEMCAKTTISASEKFERNRMWLNGDEVDFEENVRLMRCLKGVQNLVLANGISKVPLSWKLHIASRNNFPTAAGLASSAAGYACLVFTLARLYGLPHNEELTTIARQGSGSACRSLYGGFVHWHRGVLENGSDSVAVPVVPAQHWPNMHVLILVVNDARKKTSSTLGMQRAVTTSTLLQQRVTDVVPHRTKKLIDAINTRNFTEFAEITMRESNQFHAIALDTFPPCIYMNDVSHAIVNFVHSYNEAAGTILTAYTFDAGPNACLYVLEEHVPKLLASINEAFPNDIAQSVEYLQGIPMTTPSPVSGNDQGSGDSSKKCTNENVKINHSTIDTYPKNLLKYIIHTKIGDGPRQMTDEDSLLSDGLPIAN</sequence>
<keyword evidence="11 16" id="KW-1207">Sterol metabolism</keyword>
<evidence type="ECO:0000256" key="6">
    <source>
        <dbReference type="ARBA" id="ARBA00022741"/>
    </source>
</evidence>
<protein>
    <recommendedName>
        <fullName evidence="4 15">Diphosphomevalonate decarboxylase</fullName>
        <ecNumber evidence="3 15">4.1.1.33</ecNumber>
    </recommendedName>
</protein>
<dbReference type="GO" id="GO:0006695">
    <property type="term" value="P:cholesterol biosynthetic process"/>
    <property type="evidence" value="ECO:0007669"/>
    <property type="project" value="UniProtKB-UniPathway"/>
</dbReference>
<dbReference type="Gene3D" id="3.30.70.890">
    <property type="entry name" value="GHMP kinase, C-terminal domain"/>
    <property type="match status" value="1"/>
</dbReference>
<evidence type="ECO:0000256" key="1">
    <source>
        <dbReference type="ARBA" id="ARBA00003812"/>
    </source>
</evidence>
<dbReference type="FunFam" id="3.30.70.890:FF:000005">
    <property type="entry name" value="Diphosphomevalonate decarboxylase"/>
    <property type="match status" value="1"/>
</dbReference>
<keyword evidence="6 15" id="KW-0547">Nucleotide-binding</keyword>
<dbReference type="GO" id="GO:0004163">
    <property type="term" value="F:diphosphomevalonate decarboxylase activity"/>
    <property type="evidence" value="ECO:0007669"/>
    <property type="project" value="UniProtKB-UniRule"/>
</dbReference>
<comment type="catalytic activity">
    <reaction evidence="14 15 16">
        <text>(R)-5-diphosphomevalonate + ATP = isopentenyl diphosphate + ADP + phosphate + CO2</text>
        <dbReference type="Rhea" id="RHEA:23732"/>
        <dbReference type="ChEBI" id="CHEBI:16526"/>
        <dbReference type="ChEBI" id="CHEBI:30616"/>
        <dbReference type="ChEBI" id="CHEBI:43474"/>
        <dbReference type="ChEBI" id="CHEBI:57557"/>
        <dbReference type="ChEBI" id="CHEBI:128769"/>
        <dbReference type="ChEBI" id="CHEBI:456216"/>
        <dbReference type="EC" id="4.1.1.33"/>
    </reaction>
</comment>
<organism evidence="20 21">
    <name type="scientific">Drosophila lebanonensis</name>
    <name type="common">Fruit fly</name>
    <name type="synonym">Scaptodrosophila lebanonensis</name>
    <dbReference type="NCBI Taxonomy" id="7225"/>
    <lineage>
        <taxon>Eukaryota</taxon>
        <taxon>Metazoa</taxon>
        <taxon>Ecdysozoa</taxon>
        <taxon>Arthropoda</taxon>
        <taxon>Hexapoda</taxon>
        <taxon>Insecta</taxon>
        <taxon>Pterygota</taxon>
        <taxon>Neoptera</taxon>
        <taxon>Endopterygota</taxon>
        <taxon>Diptera</taxon>
        <taxon>Brachycera</taxon>
        <taxon>Muscomorpha</taxon>
        <taxon>Ephydroidea</taxon>
        <taxon>Drosophilidae</taxon>
        <taxon>Scaptodrosophila</taxon>
    </lineage>
</organism>
<evidence type="ECO:0000256" key="17">
    <source>
        <dbReference type="SAM" id="MobiDB-lite"/>
    </source>
</evidence>
<keyword evidence="7 15" id="KW-0067">ATP-binding</keyword>
<dbReference type="FunFam" id="3.30.230.10:FF:000080">
    <property type="entry name" value="Diphosphomevalonate decarboxylase"/>
    <property type="match status" value="1"/>
</dbReference>
<dbReference type="UniPathway" id="UPA00063"/>
<name>A0A6J2TXR0_DROLE</name>
<dbReference type="SUPFAM" id="SSF55060">
    <property type="entry name" value="GHMP Kinase, C-terminal domain"/>
    <property type="match status" value="1"/>
</dbReference>
<dbReference type="CTD" id="4597"/>
<dbReference type="NCBIfam" id="TIGR01240">
    <property type="entry name" value="mevDPdecarb"/>
    <property type="match status" value="1"/>
</dbReference>
<dbReference type="InterPro" id="IPR014721">
    <property type="entry name" value="Ribsml_uS5_D2-typ_fold_subgr"/>
</dbReference>
<comment type="pathway">
    <text evidence="16">Steroid biosynthesis; cholesterol biosynthesis.</text>
</comment>
<evidence type="ECO:0000256" key="9">
    <source>
        <dbReference type="ARBA" id="ARBA00023011"/>
    </source>
</evidence>
<feature type="compositionally biased region" description="Polar residues" evidence="17">
    <location>
        <begin position="336"/>
        <end position="352"/>
    </location>
</feature>
<keyword evidence="5 16" id="KW-0444">Lipid biosynthesis</keyword>
<dbReference type="Gene3D" id="3.30.230.10">
    <property type="match status" value="1"/>
</dbReference>
<comment type="function">
    <text evidence="1 16">Catalyzes the ATP dependent decarboxylation of (R)-5-diphosphomevalonate to form isopentenyl diphosphate (IPP). Functions in the mevalonate (MVA) pathway leading to isopentenyl diphosphate (IPP), a key precursor for the biosynthesis of isoprenoids and sterol synthesis.</text>
</comment>
<dbReference type="InterPro" id="IPR036554">
    <property type="entry name" value="GHMP_kinase_C_sf"/>
</dbReference>